<feature type="region of interest" description="Disordered" evidence="1">
    <location>
        <begin position="241"/>
        <end position="319"/>
    </location>
</feature>
<organism evidence="2 3">
    <name type="scientific">Phytophthora fragariaefolia</name>
    <dbReference type="NCBI Taxonomy" id="1490495"/>
    <lineage>
        <taxon>Eukaryota</taxon>
        <taxon>Sar</taxon>
        <taxon>Stramenopiles</taxon>
        <taxon>Oomycota</taxon>
        <taxon>Peronosporomycetes</taxon>
        <taxon>Peronosporales</taxon>
        <taxon>Peronosporaceae</taxon>
        <taxon>Phytophthora</taxon>
    </lineage>
</organism>
<proteinExistence type="predicted"/>
<dbReference type="AlphaFoldDB" id="A0A9W7D6P2"/>
<comment type="caution">
    <text evidence="2">The sequence shown here is derived from an EMBL/GenBank/DDBJ whole genome shotgun (WGS) entry which is preliminary data.</text>
</comment>
<feature type="region of interest" description="Disordered" evidence="1">
    <location>
        <begin position="337"/>
        <end position="373"/>
    </location>
</feature>
<protein>
    <submittedName>
        <fullName evidence="2">Unnamed protein product</fullName>
    </submittedName>
</protein>
<feature type="region of interest" description="Disordered" evidence="1">
    <location>
        <begin position="183"/>
        <end position="220"/>
    </location>
</feature>
<evidence type="ECO:0000313" key="2">
    <source>
        <dbReference type="EMBL" id="GMF61751.1"/>
    </source>
</evidence>
<reference evidence="2" key="1">
    <citation type="submission" date="2023-04" db="EMBL/GenBank/DDBJ databases">
        <title>Phytophthora fragariaefolia NBRC 109709.</title>
        <authorList>
            <person name="Ichikawa N."/>
            <person name="Sato H."/>
            <person name="Tonouchi N."/>
        </authorList>
    </citation>
    <scope>NUCLEOTIDE SEQUENCE</scope>
    <source>
        <strain evidence="2">NBRC 109709</strain>
    </source>
</reference>
<feature type="compositionally biased region" description="Low complexity" evidence="1">
    <location>
        <begin position="278"/>
        <end position="294"/>
    </location>
</feature>
<keyword evidence="3" id="KW-1185">Reference proteome</keyword>
<dbReference type="EMBL" id="BSXT01006023">
    <property type="protein sequence ID" value="GMF61751.1"/>
    <property type="molecule type" value="Genomic_DNA"/>
</dbReference>
<name>A0A9W7D6P2_9STRA</name>
<evidence type="ECO:0000313" key="3">
    <source>
        <dbReference type="Proteomes" id="UP001165121"/>
    </source>
</evidence>
<evidence type="ECO:0000256" key="1">
    <source>
        <dbReference type="SAM" id="MobiDB-lite"/>
    </source>
</evidence>
<accession>A0A9W7D6P2</accession>
<gene>
    <name evidence="2" type="ORF">Pfra01_002687600</name>
</gene>
<dbReference type="Proteomes" id="UP001165121">
    <property type="component" value="Unassembled WGS sequence"/>
</dbReference>
<feature type="compositionally biased region" description="Low complexity" evidence="1">
    <location>
        <begin position="305"/>
        <end position="319"/>
    </location>
</feature>
<sequence>MTVIPPPGYIQRVAAALFEEFSLGIEVCYVTAAPRMPLLRGGLKGEKKMVFDTRLFPFSAKSASDAWWRDWHTYRGHSSENADDVVAESFGLEMNDFRSNSSVTCCGQQILRREVEGTRSVVVWNTYLEPFEFDGEQVKGIYFLEQCHMIVKPEDDVLHGRRRKGVHSNVRMLRRHALLLGLDTAKEPQNRGAGAAGRGPRGPSRAAKRPQSRVWGRPALAADGRPNCGLWRDGSVRFGLFGGSGDAAQPPIGGKEHEEEEEEDQPQQSARRTPLPIAGAAATDGGAAATDGGAPAHRRAAAELQGQETQDQGGAAAGGQRCASCVAADLCAAAQSEAGGGAGEHETQGAVPAGEATGQEPPEALVQTQRVKR</sequence>